<evidence type="ECO:0000313" key="3">
    <source>
        <dbReference type="Proteomes" id="UP000226192"/>
    </source>
</evidence>
<reference evidence="2 3" key="1">
    <citation type="submission" date="2017-06" db="EMBL/GenBank/DDBJ databases">
        <title>Ant-infecting Ophiocordyceps genomes reveal a high diversity of potential behavioral manipulation genes and a possible major role for enterotoxins.</title>
        <authorList>
            <person name="De Bekker C."/>
            <person name="Evans H.C."/>
            <person name="Brachmann A."/>
            <person name="Hughes D.P."/>
        </authorList>
    </citation>
    <scope>NUCLEOTIDE SEQUENCE [LARGE SCALE GENOMIC DNA]</scope>
    <source>
        <strain evidence="2 3">Map64</strain>
    </source>
</reference>
<evidence type="ECO:0000313" key="2">
    <source>
        <dbReference type="EMBL" id="PHH63056.1"/>
    </source>
</evidence>
<evidence type="ECO:0000256" key="1">
    <source>
        <dbReference type="SAM" id="MobiDB-lite"/>
    </source>
</evidence>
<sequence>MPHDTEQSLLDRLQALRGSNTSCRRPAPAKVPVDLIERQRTPTRDDALAARLKRLRDESSAPQAPIGSPRRQTPPLDSSKQSALPSDTAQDADVALQTDDGMLEELLSEGEGIHAQPGPHLPAIKDPDVRALLHDLAHSPSHQGQLQGDSDDSDAPQAKREVDQVIARFRDEIELDSKLESCDETPPSGRQDDANLALPSVPVADLLPTCRSNSLDDITARLAALRTSSKLDSNSALSLPSVPTARPSAADSVGRLTSKTAYTDNDIDSWCIVCLEDAALRCLGCDADPYCARCWRDMHLGPAAAFGYQTHRAVQFTGSRKDQDEKFAIGAS</sequence>
<proteinExistence type="predicted"/>
<feature type="region of interest" description="Disordered" evidence="1">
    <location>
        <begin position="177"/>
        <end position="197"/>
    </location>
</feature>
<dbReference type="PANTHER" id="PTHR46603:SF1">
    <property type="entry name" value="ABSCISSION_NOCUT CHECKPOINT REGULATOR"/>
    <property type="match status" value="1"/>
</dbReference>
<organism evidence="2 3">
    <name type="scientific">Ophiocordyceps australis</name>
    <dbReference type="NCBI Taxonomy" id="1399860"/>
    <lineage>
        <taxon>Eukaryota</taxon>
        <taxon>Fungi</taxon>
        <taxon>Dikarya</taxon>
        <taxon>Ascomycota</taxon>
        <taxon>Pezizomycotina</taxon>
        <taxon>Sordariomycetes</taxon>
        <taxon>Hypocreomycetidae</taxon>
        <taxon>Hypocreales</taxon>
        <taxon>Ophiocordycipitaceae</taxon>
        <taxon>Ophiocordyceps</taxon>
    </lineage>
</organism>
<dbReference type="Pfam" id="PF22586">
    <property type="entry name" value="ANCHR-like_BBOX"/>
    <property type="match status" value="1"/>
</dbReference>
<dbReference type="OrthoDB" id="5407799at2759"/>
<dbReference type="Proteomes" id="UP000226192">
    <property type="component" value="Unassembled WGS sequence"/>
</dbReference>
<dbReference type="EMBL" id="NJET01000057">
    <property type="protein sequence ID" value="PHH63056.1"/>
    <property type="molecule type" value="Genomic_DNA"/>
</dbReference>
<name>A0A2C5Y5T7_9HYPO</name>
<dbReference type="CDD" id="cd19817">
    <property type="entry name" value="Bbox1_ANCHR-like"/>
    <property type="match status" value="1"/>
</dbReference>
<accession>A0A2C5Y5T7</accession>
<feature type="region of interest" description="Disordered" evidence="1">
    <location>
        <begin position="16"/>
        <end position="91"/>
    </location>
</feature>
<dbReference type="AlphaFoldDB" id="A0A2C5Y5T7"/>
<feature type="region of interest" description="Disordered" evidence="1">
    <location>
        <begin position="139"/>
        <end position="159"/>
    </location>
</feature>
<dbReference type="PANTHER" id="PTHR46603">
    <property type="entry name" value="ABSCISSION/NOCUT CHECKPOINT REGULATOR"/>
    <property type="match status" value="1"/>
</dbReference>
<dbReference type="InterPro" id="IPR044553">
    <property type="entry name" value="Bbox1_ANCHR"/>
</dbReference>
<feature type="compositionally biased region" description="Polar residues" evidence="1">
    <location>
        <begin position="75"/>
        <end position="89"/>
    </location>
</feature>
<comment type="caution">
    <text evidence="2">The sequence shown here is derived from an EMBL/GenBank/DDBJ whole genome shotgun (WGS) entry which is preliminary data.</text>
</comment>
<feature type="compositionally biased region" description="Basic and acidic residues" evidence="1">
    <location>
        <begin position="35"/>
        <end position="48"/>
    </location>
</feature>
<keyword evidence="3" id="KW-1185">Reference proteome</keyword>
<dbReference type="SUPFAM" id="SSF57845">
    <property type="entry name" value="B-box zinc-binding domain"/>
    <property type="match status" value="1"/>
</dbReference>
<protein>
    <submittedName>
        <fullName evidence="2">Uncharacterized protein</fullName>
    </submittedName>
</protein>
<gene>
    <name evidence="2" type="ORF">CDD81_6301</name>
</gene>
<dbReference type="STRING" id="1399860.A0A2C5Y5T7"/>